<reference evidence="2" key="1">
    <citation type="submission" date="2010-08" db="EMBL/GenBank/DDBJ databases">
        <authorList>
            <consortium name="Caenorhabditis japonica Sequencing Consortium"/>
            <person name="Wilson R.K."/>
        </authorList>
    </citation>
    <scope>NUCLEOTIDE SEQUENCE [LARGE SCALE GENOMIC DNA]</scope>
    <source>
        <strain evidence="2">DF5081</strain>
    </source>
</reference>
<dbReference type="Proteomes" id="UP000005237">
    <property type="component" value="Unassembled WGS sequence"/>
</dbReference>
<evidence type="ECO:0000313" key="1">
    <source>
        <dbReference type="EnsemblMetazoa" id="CJA38597.1"/>
    </source>
</evidence>
<accession>A0A8R1EMD2</accession>
<reference evidence="1" key="2">
    <citation type="submission" date="2022-06" db="UniProtKB">
        <authorList>
            <consortium name="EnsemblMetazoa"/>
        </authorList>
    </citation>
    <scope>IDENTIFICATION</scope>
    <source>
        <strain evidence="1">DF5081</strain>
    </source>
</reference>
<dbReference type="EnsemblMetazoa" id="CJA38597.1">
    <property type="protein sequence ID" value="CJA38597.1"/>
    <property type="gene ID" value="WBGene00214444"/>
</dbReference>
<evidence type="ECO:0000313" key="2">
    <source>
        <dbReference type="Proteomes" id="UP000005237"/>
    </source>
</evidence>
<organism evidence="1 2">
    <name type="scientific">Caenorhabditis japonica</name>
    <dbReference type="NCBI Taxonomy" id="281687"/>
    <lineage>
        <taxon>Eukaryota</taxon>
        <taxon>Metazoa</taxon>
        <taxon>Ecdysozoa</taxon>
        <taxon>Nematoda</taxon>
        <taxon>Chromadorea</taxon>
        <taxon>Rhabditida</taxon>
        <taxon>Rhabditina</taxon>
        <taxon>Rhabditomorpha</taxon>
        <taxon>Rhabditoidea</taxon>
        <taxon>Rhabditidae</taxon>
        <taxon>Peloderinae</taxon>
        <taxon>Caenorhabditis</taxon>
    </lineage>
</organism>
<protein>
    <submittedName>
        <fullName evidence="1">Uncharacterized protein</fullName>
    </submittedName>
</protein>
<keyword evidence="2" id="KW-1185">Reference proteome</keyword>
<sequence>MPILIVMAKTKEKRHLTPEMHFEIVRDWDQRRTLKELAEKFNVNSSMIGKFLKLWNAQNRPLVKLKNGRASLTTHLDDCNIVRT</sequence>
<dbReference type="AlphaFoldDB" id="A0A8R1EMD2"/>
<proteinExistence type="predicted"/>
<name>A0A8R1EMD2_CAEJA</name>